<evidence type="ECO:0000256" key="3">
    <source>
        <dbReference type="ARBA" id="ARBA00016774"/>
    </source>
</evidence>
<evidence type="ECO:0000256" key="2">
    <source>
        <dbReference type="ARBA" id="ARBA00012479"/>
    </source>
</evidence>
<protein>
    <recommendedName>
        <fullName evidence="3 6">S-formylglutathione hydrolase</fullName>
        <ecNumber evidence="2 6">3.1.2.12</ecNumber>
    </recommendedName>
</protein>
<evidence type="ECO:0000256" key="6">
    <source>
        <dbReference type="RuleBase" id="RU363068"/>
    </source>
</evidence>
<keyword evidence="5 6" id="KW-0378">Hydrolase</keyword>
<dbReference type="InterPro" id="IPR000801">
    <property type="entry name" value="Esterase-like"/>
</dbReference>
<dbReference type="InterPro" id="IPR029058">
    <property type="entry name" value="AB_hydrolase_fold"/>
</dbReference>
<keyword evidence="4 6" id="KW-0719">Serine esterase</keyword>
<comment type="similarity">
    <text evidence="1 6">Belongs to the esterase D family.</text>
</comment>
<evidence type="ECO:0000313" key="8">
    <source>
        <dbReference type="Proteomes" id="UP000815325"/>
    </source>
</evidence>
<name>A0ABQ7GZX8_DUNSA</name>
<sequence length="320" mass="35116">MQLSQFGGKLLRTPSVLNKRACTPSKVTMASALQPASKNRQFGGWNMRYKVKSTSLDNTETVFTVYFPPAAEKQKVPVIYYLSGLTCTDENFIGKAGEGQWLLLGEVGVALVAPDTSPRGLNVPGESDSWDFGVGAGFYLNATEPKWKAWRMYDWVVTELPELLAAQFSDKLDLSRSSIMGHSMGGHGAMTIALKNPTKFKSVSAFSPICNPTQVPWGIKAFTGYLGDKDKEAWKQYDSTELMKGYKGPHLPLLVDQGSADSFYSGAVNQLQPAALEEACKAAGYPATIRMQDGYDHSYYFISTFVDDHLNHHAKALGLN</sequence>
<dbReference type="Gene3D" id="3.40.50.1820">
    <property type="entry name" value="alpha/beta hydrolase"/>
    <property type="match status" value="1"/>
</dbReference>
<comment type="caution">
    <text evidence="7">The sequence shown here is derived from an EMBL/GenBank/DDBJ whole genome shotgun (WGS) entry which is preliminary data.</text>
</comment>
<dbReference type="PANTHER" id="PTHR10061">
    <property type="entry name" value="S-FORMYLGLUTATHIONE HYDROLASE"/>
    <property type="match status" value="1"/>
</dbReference>
<comment type="function">
    <text evidence="6">Serine hydrolase involved in the detoxification of formaldehyde.</text>
</comment>
<organism evidence="7 8">
    <name type="scientific">Dunaliella salina</name>
    <name type="common">Green alga</name>
    <name type="synonym">Protococcus salinus</name>
    <dbReference type="NCBI Taxonomy" id="3046"/>
    <lineage>
        <taxon>Eukaryota</taxon>
        <taxon>Viridiplantae</taxon>
        <taxon>Chlorophyta</taxon>
        <taxon>core chlorophytes</taxon>
        <taxon>Chlorophyceae</taxon>
        <taxon>CS clade</taxon>
        <taxon>Chlamydomonadales</taxon>
        <taxon>Dunaliellaceae</taxon>
        <taxon>Dunaliella</taxon>
    </lineage>
</organism>
<evidence type="ECO:0000256" key="5">
    <source>
        <dbReference type="ARBA" id="ARBA00022801"/>
    </source>
</evidence>
<evidence type="ECO:0000313" key="7">
    <source>
        <dbReference type="EMBL" id="KAF5840157.1"/>
    </source>
</evidence>
<keyword evidence="6" id="KW-0963">Cytoplasm</keyword>
<evidence type="ECO:0000256" key="1">
    <source>
        <dbReference type="ARBA" id="ARBA00005622"/>
    </source>
</evidence>
<dbReference type="GO" id="GO:0016787">
    <property type="term" value="F:hydrolase activity"/>
    <property type="evidence" value="ECO:0007669"/>
    <property type="project" value="UniProtKB-KW"/>
</dbReference>
<proteinExistence type="inferred from homology"/>
<dbReference type="EMBL" id="MU069522">
    <property type="protein sequence ID" value="KAF5840157.1"/>
    <property type="molecule type" value="Genomic_DNA"/>
</dbReference>
<dbReference type="Pfam" id="PF00756">
    <property type="entry name" value="Esterase"/>
    <property type="match status" value="1"/>
</dbReference>
<keyword evidence="8" id="KW-1185">Reference proteome</keyword>
<dbReference type="PANTHER" id="PTHR10061:SF0">
    <property type="entry name" value="S-FORMYLGLUTATHIONE HYDROLASE"/>
    <property type="match status" value="1"/>
</dbReference>
<dbReference type="InterPro" id="IPR014186">
    <property type="entry name" value="S-formylglutathione_hydrol"/>
</dbReference>
<comment type="catalytic activity">
    <reaction evidence="6">
        <text>S-formylglutathione + H2O = formate + glutathione + H(+)</text>
        <dbReference type="Rhea" id="RHEA:14961"/>
        <dbReference type="ChEBI" id="CHEBI:15377"/>
        <dbReference type="ChEBI" id="CHEBI:15378"/>
        <dbReference type="ChEBI" id="CHEBI:15740"/>
        <dbReference type="ChEBI" id="CHEBI:57688"/>
        <dbReference type="ChEBI" id="CHEBI:57925"/>
        <dbReference type="EC" id="3.1.2.12"/>
    </reaction>
</comment>
<dbReference type="NCBIfam" id="TIGR02821">
    <property type="entry name" value="fghA_ester_D"/>
    <property type="match status" value="1"/>
</dbReference>
<evidence type="ECO:0000256" key="4">
    <source>
        <dbReference type="ARBA" id="ARBA00022487"/>
    </source>
</evidence>
<dbReference type="SUPFAM" id="SSF53474">
    <property type="entry name" value="alpha/beta-Hydrolases"/>
    <property type="match status" value="1"/>
</dbReference>
<gene>
    <name evidence="7" type="ORF">DUNSADRAFT_17641</name>
</gene>
<comment type="subcellular location">
    <subcellularLocation>
        <location evidence="6">Cytoplasm</location>
    </subcellularLocation>
</comment>
<accession>A0ABQ7GZX8</accession>
<dbReference type="Proteomes" id="UP000815325">
    <property type="component" value="Unassembled WGS sequence"/>
</dbReference>
<reference evidence="7" key="1">
    <citation type="submission" date="2017-08" db="EMBL/GenBank/DDBJ databases">
        <authorList>
            <person name="Polle J.E."/>
            <person name="Barry K."/>
            <person name="Cushman J."/>
            <person name="Schmutz J."/>
            <person name="Tran D."/>
            <person name="Hathwaick L.T."/>
            <person name="Yim W.C."/>
            <person name="Jenkins J."/>
            <person name="Mckie-Krisberg Z.M."/>
            <person name="Prochnik S."/>
            <person name="Lindquist E."/>
            <person name="Dockter R.B."/>
            <person name="Adam C."/>
            <person name="Molina H."/>
            <person name="Bunkerborg J."/>
            <person name="Jin E."/>
            <person name="Buchheim M."/>
            <person name="Magnuson J."/>
        </authorList>
    </citation>
    <scope>NUCLEOTIDE SEQUENCE</scope>
    <source>
        <strain evidence="7">CCAP 19/18</strain>
    </source>
</reference>
<dbReference type="EC" id="3.1.2.12" evidence="2 6"/>